<keyword evidence="2" id="KW-1185">Reference proteome</keyword>
<dbReference type="EMBL" id="JACHLL010000004">
    <property type="protein sequence ID" value="MBB6342351.1"/>
    <property type="molecule type" value="Genomic_DNA"/>
</dbReference>
<proteinExistence type="predicted"/>
<organism evidence="1 2">
    <name type="scientific">Pseudomonas fluvialis</name>
    <dbReference type="NCBI Taxonomy" id="1793966"/>
    <lineage>
        <taxon>Bacteria</taxon>
        <taxon>Pseudomonadati</taxon>
        <taxon>Pseudomonadota</taxon>
        <taxon>Gammaproteobacteria</taxon>
        <taxon>Pseudomonadales</taxon>
        <taxon>Pseudomonadaceae</taxon>
        <taxon>Pseudomonas</taxon>
    </lineage>
</organism>
<evidence type="ECO:0000313" key="1">
    <source>
        <dbReference type="EMBL" id="MBB6342351.1"/>
    </source>
</evidence>
<dbReference type="Proteomes" id="UP000557193">
    <property type="component" value="Unassembled WGS sequence"/>
</dbReference>
<dbReference type="RefSeq" id="WP_260407164.1">
    <property type="nucleotide sequence ID" value="NZ_JACHLL010000004.1"/>
</dbReference>
<gene>
    <name evidence="1" type="ORF">HNP49_002533</name>
</gene>
<sequence length="161" mass="18003">MHRYFKYLLIALASALGTSYAVLWLVQPSPLENTTIPPLLLKEQQGELVLWGGWKTVEGYQAHGVNAVEVRCNRERGTCSEAFATILHHDAGEDLEAQAFHYQVTRWDETRLEAIAARAMEQCLDRHLVIHLQDKSADLRWSPSAGCEADQGHAVLVGDPL</sequence>
<name>A0A7X0EV98_9PSED</name>
<comment type="caution">
    <text evidence="1">The sequence shown here is derived from an EMBL/GenBank/DDBJ whole genome shotgun (WGS) entry which is preliminary data.</text>
</comment>
<dbReference type="AlphaFoldDB" id="A0A7X0EV98"/>
<protein>
    <submittedName>
        <fullName evidence="1">Uncharacterized protein</fullName>
    </submittedName>
</protein>
<reference evidence="1 2" key="1">
    <citation type="submission" date="2020-08" db="EMBL/GenBank/DDBJ databases">
        <title>Functional genomics of gut bacteria from endangered species of beetles.</title>
        <authorList>
            <person name="Carlos-Shanley C."/>
        </authorList>
    </citation>
    <scope>NUCLEOTIDE SEQUENCE [LARGE SCALE GENOMIC DNA]</scope>
    <source>
        <strain evidence="1 2">S00202</strain>
    </source>
</reference>
<accession>A0A7X0EV98</accession>
<evidence type="ECO:0000313" key="2">
    <source>
        <dbReference type="Proteomes" id="UP000557193"/>
    </source>
</evidence>